<dbReference type="PANTHER" id="PTHR33271">
    <property type="entry name" value="OS04G0445200 PROTEIN"/>
    <property type="match status" value="1"/>
</dbReference>
<proteinExistence type="predicted"/>
<organism evidence="4">
    <name type="scientific">Candidatus Kentrum sp. FM</name>
    <dbReference type="NCBI Taxonomy" id="2126340"/>
    <lineage>
        <taxon>Bacteria</taxon>
        <taxon>Pseudomonadati</taxon>
        <taxon>Pseudomonadota</taxon>
        <taxon>Gammaproteobacteria</taxon>
        <taxon>Candidatus Kentrum</taxon>
    </lineage>
</organism>
<evidence type="ECO:0000313" key="3">
    <source>
        <dbReference type="EMBL" id="VFJ55174.1"/>
    </source>
</evidence>
<feature type="domain" description="(S)-ureidoglycine aminohydrolase cupin" evidence="1">
    <location>
        <begin position="17"/>
        <end position="88"/>
    </location>
</feature>
<dbReference type="Gene3D" id="2.60.120.10">
    <property type="entry name" value="Jelly Rolls"/>
    <property type="match status" value="1"/>
</dbReference>
<evidence type="ECO:0000313" key="2">
    <source>
        <dbReference type="EMBL" id="VFJ54662.1"/>
    </source>
</evidence>
<accession>A0A450VWZ6</accession>
<name>A0A450VWZ6_9GAMM</name>
<evidence type="ECO:0000259" key="1">
    <source>
        <dbReference type="Pfam" id="PF05899"/>
    </source>
</evidence>
<evidence type="ECO:0000313" key="4">
    <source>
        <dbReference type="EMBL" id="VFK09216.1"/>
    </source>
</evidence>
<reference evidence="4" key="1">
    <citation type="submission" date="2019-02" db="EMBL/GenBank/DDBJ databases">
        <authorList>
            <person name="Gruber-Vodicka R. H."/>
            <person name="Seah K. B. B."/>
        </authorList>
    </citation>
    <scope>NUCLEOTIDE SEQUENCE</scope>
    <source>
        <strain evidence="2">BECK_BZ163</strain>
        <strain evidence="4">BECK_BZ164</strain>
        <strain evidence="3">BECK_BZ165</strain>
    </source>
</reference>
<dbReference type="PANTHER" id="PTHR33271:SF22">
    <property type="entry name" value="OS04G0445200 PROTEIN"/>
    <property type="match status" value="1"/>
</dbReference>
<gene>
    <name evidence="2" type="ORF">BECKFM1743A_GA0114220_101354</name>
    <name evidence="4" type="ORF">BECKFM1743B_GA0114221_100987</name>
    <name evidence="3" type="ORF">BECKFM1743C_GA0114222_101526</name>
</gene>
<dbReference type="AlphaFoldDB" id="A0A450VWZ6"/>
<protein>
    <recommendedName>
        <fullName evidence="1">(S)-ureidoglycine aminohydrolase cupin domain-containing protein</fullName>
    </recommendedName>
</protein>
<dbReference type="EMBL" id="CAADFL010000098">
    <property type="protein sequence ID" value="VFK09216.1"/>
    <property type="molecule type" value="Genomic_DNA"/>
</dbReference>
<dbReference type="CDD" id="cd02227">
    <property type="entry name" value="cupin_TM1112-like"/>
    <property type="match status" value="1"/>
</dbReference>
<sequence>MSEIEIERKPDEERLASRGVRGWPVWTKEESEFPWSYDSSETCYFLEGDVVVTPDGGEPVQVGAGDLVTFPKGMSCTWKVNKAVRKHYTFG</sequence>
<dbReference type="Pfam" id="PF05899">
    <property type="entry name" value="Cupin_3"/>
    <property type="match status" value="1"/>
</dbReference>
<dbReference type="EMBL" id="CAADFA010000152">
    <property type="protein sequence ID" value="VFJ55174.1"/>
    <property type="molecule type" value="Genomic_DNA"/>
</dbReference>
<dbReference type="EMBL" id="CAADEZ010000135">
    <property type="protein sequence ID" value="VFJ54662.1"/>
    <property type="molecule type" value="Genomic_DNA"/>
</dbReference>
<dbReference type="InterPro" id="IPR008579">
    <property type="entry name" value="UGlyAH_Cupin_dom"/>
</dbReference>
<dbReference type="InterPro" id="IPR014710">
    <property type="entry name" value="RmlC-like_jellyroll"/>
</dbReference>
<dbReference type="InterPro" id="IPR011051">
    <property type="entry name" value="RmlC_Cupin_sf"/>
</dbReference>
<dbReference type="SUPFAM" id="SSF51182">
    <property type="entry name" value="RmlC-like cupins"/>
    <property type="match status" value="1"/>
</dbReference>